<name>A0A813KK90_POLGL</name>
<feature type="domain" description="Glycosyltransferase 61 catalytic" evidence="5">
    <location>
        <begin position="477"/>
        <end position="606"/>
    </location>
</feature>
<dbReference type="Proteomes" id="UP000626109">
    <property type="component" value="Unassembled WGS sequence"/>
</dbReference>
<comment type="caution">
    <text evidence="6">The sequence shown here is derived from an EMBL/GenBank/DDBJ whole genome shotgun (WGS) entry which is preliminary data.</text>
</comment>
<keyword evidence="2" id="KW-0808">Transferase</keyword>
<evidence type="ECO:0000256" key="2">
    <source>
        <dbReference type="ARBA" id="ARBA00022679"/>
    </source>
</evidence>
<evidence type="ECO:0000256" key="3">
    <source>
        <dbReference type="ARBA" id="ARBA00023180"/>
    </source>
</evidence>
<evidence type="ECO:0000313" key="6">
    <source>
        <dbReference type="EMBL" id="CAE8707012.1"/>
    </source>
</evidence>
<sequence>MMHHLVAPSTMATALLAMVAADVFRSATSCSFVMVALAAEIAILCPLPAAGASVTQSTSSSTATQVATGRATMPQQVPNSSAWTRLERLLSELPTKVLCQLLEAQLEAEGPEQDDDDGDCDGRTPKQLAELVAARRAVLPAGDLPALADQLAGKQGSGSHVCVLNTWVDAVLSRHPRDLPGWHPLSPEEEMVWSDWNDSGCDQEAETVLGSAELWLHKARKWWLINASSQDQEKQPLGKVSQAVVLPGCRARLLSNTPPPGLAVRPASMLAGTVRGVFVDFSGHLLAVGSQAATVYHDFLAQLHVEGSLLPLSDVRWGGQLSMLHLAGFQASFLSSSQTTSAGRAGVLAVAERLKPPSGSCPANFKNSCGQIQQLLHVEVLLKPTLHFLDRHFRNFYHFLTLGLSRMVAALPLLRGRPHQLLLHSDQAGGLAAGYEHIREMAAMLGISGVREYRPCHLHFLREAVVAAPLEKTNFAPQRLFVGPGSASLTVLDALSAQAAARIRGEILPRALGDSQEAGVARQILVLDRLHSSRQLSNLDGVLEAVRKGALQAAWPKPQDLVKMIRCEEWSARDQIRFFHSSRLVVGVEGACLANALWMEPGSAIIELGLGESPPHEVLPKHECGTTYAALVASAVGLRYYSLLDIRQSFQARTVTLHLEPLKLLVGLALQGELAPSSGKCEELRSCAVGRASAKDVRIRQSAKRVRQAVDAARAHRA</sequence>
<organism evidence="6 7">
    <name type="scientific">Polarella glacialis</name>
    <name type="common">Dinoflagellate</name>
    <dbReference type="NCBI Taxonomy" id="89957"/>
    <lineage>
        <taxon>Eukaryota</taxon>
        <taxon>Sar</taxon>
        <taxon>Alveolata</taxon>
        <taxon>Dinophyceae</taxon>
        <taxon>Suessiales</taxon>
        <taxon>Suessiaceae</taxon>
        <taxon>Polarella</taxon>
    </lineage>
</organism>
<reference evidence="6" key="1">
    <citation type="submission" date="2021-02" db="EMBL/GenBank/DDBJ databases">
        <authorList>
            <person name="Dougan E. K."/>
            <person name="Rhodes N."/>
            <person name="Thang M."/>
            <person name="Chan C."/>
        </authorList>
    </citation>
    <scope>NUCLEOTIDE SEQUENCE</scope>
</reference>
<gene>
    <name evidence="6" type="ORF">PGLA2088_LOCUS34358</name>
</gene>
<feature type="non-terminal residue" evidence="6">
    <location>
        <position position="1"/>
    </location>
</feature>
<dbReference type="Pfam" id="PF04577">
    <property type="entry name" value="Glyco_transf_61"/>
    <property type="match status" value="1"/>
</dbReference>
<dbReference type="InterPro" id="IPR007657">
    <property type="entry name" value="Glycosyltransferase_61"/>
</dbReference>
<feature type="signal peptide" evidence="4">
    <location>
        <begin position="1"/>
        <end position="21"/>
    </location>
</feature>
<evidence type="ECO:0000256" key="1">
    <source>
        <dbReference type="ARBA" id="ARBA00022676"/>
    </source>
</evidence>
<dbReference type="PANTHER" id="PTHR20961">
    <property type="entry name" value="GLYCOSYLTRANSFERASE"/>
    <property type="match status" value="1"/>
</dbReference>
<dbReference type="EMBL" id="CAJNNW010031299">
    <property type="protein sequence ID" value="CAE8707012.1"/>
    <property type="molecule type" value="Genomic_DNA"/>
</dbReference>
<protein>
    <recommendedName>
        <fullName evidence="5">Glycosyltransferase 61 catalytic domain-containing protein</fullName>
    </recommendedName>
</protein>
<feature type="chain" id="PRO_5033015557" description="Glycosyltransferase 61 catalytic domain-containing protein" evidence="4">
    <location>
        <begin position="22"/>
        <end position="718"/>
    </location>
</feature>
<accession>A0A813KK90</accession>
<evidence type="ECO:0000259" key="5">
    <source>
        <dbReference type="Pfam" id="PF04577"/>
    </source>
</evidence>
<dbReference type="GO" id="GO:0016757">
    <property type="term" value="F:glycosyltransferase activity"/>
    <property type="evidence" value="ECO:0007669"/>
    <property type="project" value="UniProtKB-KW"/>
</dbReference>
<evidence type="ECO:0000256" key="4">
    <source>
        <dbReference type="SAM" id="SignalP"/>
    </source>
</evidence>
<evidence type="ECO:0000313" key="7">
    <source>
        <dbReference type="Proteomes" id="UP000626109"/>
    </source>
</evidence>
<dbReference type="AlphaFoldDB" id="A0A813KK90"/>
<dbReference type="InterPro" id="IPR049625">
    <property type="entry name" value="Glyco_transf_61_cat"/>
</dbReference>
<keyword evidence="4" id="KW-0732">Signal</keyword>
<proteinExistence type="predicted"/>
<keyword evidence="3" id="KW-0325">Glycoprotein</keyword>
<keyword evidence="1" id="KW-0328">Glycosyltransferase</keyword>